<evidence type="ECO:0000313" key="2">
    <source>
        <dbReference type="EMBL" id="KAJ1367001.1"/>
    </source>
</evidence>
<organism evidence="2 3">
    <name type="scientific">Parelaphostrongylus tenuis</name>
    <name type="common">Meningeal worm</name>
    <dbReference type="NCBI Taxonomy" id="148309"/>
    <lineage>
        <taxon>Eukaryota</taxon>
        <taxon>Metazoa</taxon>
        <taxon>Ecdysozoa</taxon>
        <taxon>Nematoda</taxon>
        <taxon>Chromadorea</taxon>
        <taxon>Rhabditida</taxon>
        <taxon>Rhabditina</taxon>
        <taxon>Rhabditomorpha</taxon>
        <taxon>Strongyloidea</taxon>
        <taxon>Metastrongylidae</taxon>
        <taxon>Parelaphostrongylus</taxon>
    </lineage>
</organism>
<name>A0AAD5R064_PARTN</name>
<keyword evidence="3" id="KW-1185">Reference proteome</keyword>
<dbReference type="Pfam" id="PF00024">
    <property type="entry name" value="PAN_1"/>
    <property type="match status" value="1"/>
</dbReference>
<accession>A0AAD5R064</accession>
<dbReference type="Proteomes" id="UP001196413">
    <property type="component" value="Unassembled WGS sequence"/>
</dbReference>
<evidence type="ECO:0000259" key="1">
    <source>
        <dbReference type="Pfam" id="PF00024"/>
    </source>
</evidence>
<gene>
    <name evidence="2" type="ORF">KIN20_027828</name>
</gene>
<protein>
    <recommendedName>
        <fullName evidence="1">Apple domain-containing protein</fullName>
    </recommendedName>
</protein>
<dbReference type="EMBL" id="JAHQIW010005744">
    <property type="protein sequence ID" value="KAJ1367001.1"/>
    <property type="molecule type" value="Genomic_DNA"/>
</dbReference>
<dbReference type="AlphaFoldDB" id="A0AAD5R064"/>
<dbReference type="InterPro" id="IPR003609">
    <property type="entry name" value="Pan_app"/>
</dbReference>
<comment type="caution">
    <text evidence="2">The sequence shown here is derived from an EMBL/GenBank/DDBJ whole genome shotgun (WGS) entry which is preliminary data.</text>
</comment>
<evidence type="ECO:0000313" key="3">
    <source>
        <dbReference type="Proteomes" id="UP001196413"/>
    </source>
</evidence>
<proteinExistence type="predicted"/>
<sequence length="187" mass="21356">MKGLEGVNCTNIQCQNRCDIMRSQYRITANKNYIGRCRNSLKLKPNVEEYFEKYCLEAPFTCLDATFEQVPGRTMNSRPHREFDTSSVNSCLAACLADGASCISTVFDYEKKAISILEPSQLSEGEKPKQKILKTRISITYKIFLCKVLILVRKRFTLKCNQFHRMLSYACPGRIRADAQSVIDISN</sequence>
<reference evidence="2" key="1">
    <citation type="submission" date="2021-06" db="EMBL/GenBank/DDBJ databases">
        <title>Parelaphostrongylus tenuis whole genome reference sequence.</title>
        <authorList>
            <person name="Garwood T.J."/>
            <person name="Larsen P.A."/>
            <person name="Fountain-Jones N.M."/>
            <person name="Garbe J.R."/>
            <person name="Macchietto M.G."/>
            <person name="Kania S.A."/>
            <person name="Gerhold R.W."/>
            <person name="Richards J.E."/>
            <person name="Wolf T.M."/>
        </authorList>
    </citation>
    <scope>NUCLEOTIDE SEQUENCE</scope>
    <source>
        <strain evidence="2">MNPRO001-30</strain>
        <tissue evidence="2">Meninges</tissue>
    </source>
</reference>
<feature type="domain" description="Apple" evidence="1">
    <location>
        <begin position="62"/>
        <end position="112"/>
    </location>
</feature>